<evidence type="ECO:0000313" key="1">
    <source>
        <dbReference type="EMBL" id="KAF3596861.1"/>
    </source>
</evidence>
<gene>
    <name evidence="1" type="ORF">DY000_02023008</name>
</gene>
<comment type="caution">
    <text evidence="1">The sequence shown here is derived from an EMBL/GenBank/DDBJ whole genome shotgun (WGS) entry which is preliminary data.</text>
</comment>
<evidence type="ECO:0000313" key="2">
    <source>
        <dbReference type="Proteomes" id="UP000266723"/>
    </source>
</evidence>
<proteinExistence type="predicted"/>
<keyword evidence="2" id="KW-1185">Reference proteome</keyword>
<name>A0ABQ7EIY5_BRACR</name>
<organism evidence="1 2">
    <name type="scientific">Brassica cretica</name>
    <name type="common">Mustard</name>
    <dbReference type="NCBI Taxonomy" id="69181"/>
    <lineage>
        <taxon>Eukaryota</taxon>
        <taxon>Viridiplantae</taxon>
        <taxon>Streptophyta</taxon>
        <taxon>Embryophyta</taxon>
        <taxon>Tracheophyta</taxon>
        <taxon>Spermatophyta</taxon>
        <taxon>Magnoliopsida</taxon>
        <taxon>eudicotyledons</taxon>
        <taxon>Gunneridae</taxon>
        <taxon>Pentapetalae</taxon>
        <taxon>rosids</taxon>
        <taxon>malvids</taxon>
        <taxon>Brassicales</taxon>
        <taxon>Brassicaceae</taxon>
        <taxon>Brassiceae</taxon>
        <taxon>Brassica</taxon>
    </lineage>
</organism>
<reference evidence="1 2" key="1">
    <citation type="journal article" date="2020" name="BMC Genomics">
        <title>Intraspecific diversification of the crop wild relative Brassica cretica Lam. using demographic model selection.</title>
        <authorList>
            <person name="Kioukis A."/>
            <person name="Michalopoulou V.A."/>
            <person name="Briers L."/>
            <person name="Pirintsos S."/>
            <person name="Studholme D.J."/>
            <person name="Pavlidis P."/>
            <person name="Sarris P.F."/>
        </authorList>
    </citation>
    <scope>NUCLEOTIDE SEQUENCE [LARGE SCALE GENOMIC DNA]</scope>
    <source>
        <strain evidence="2">cv. PFS-1207/04</strain>
    </source>
</reference>
<protein>
    <submittedName>
        <fullName evidence="1">Uncharacterized protein</fullName>
    </submittedName>
</protein>
<accession>A0ABQ7EIY5</accession>
<dbReference type="EMBL" id="QGKV02000299">
    <property type="protein sequence ID" value="KAF3596861.1"/>
    <property type="molecule type" value="Genomic_DNA"/>
</dbReference>
<sequence>MLPLPNQKRTFPPRFQSSFLGNRVSVAIPSTSHRFRIRFRFGVENQSLSGDSMQHIELIGLDLYCLQLIPDPNESLGVKINPQSEQQHDSGLLYLSDPCSRLCCIALE</sequence>
<dbReference type="Proteomes" id="UP000266723">
    <property type="component" value="Unassembled WGS sequence"/>
</dbReference>